<name>A0AAW0AA19_9AGAR</name>
<dbReference type="EMBL" id="JAWWNJ010000078">
    <property type="protein sequence ID" value="KAK7005435.1"/>
    <property type="molecule type" value="Genomic_DNA"/>
</dbReference>
<evidence type="ECO:0000313" key="3">
    <source>
        <dbReference type="Proteomes" id="UP001362999"/>
    </source>
</evidence>
<dbReference type="Proteomes" id="UP001362999">
    <property type="component" value="Unassembled WGS sequence"/>
</dbReference>
<dbReference type="Pfam" id="PF01926">
    <property type="entry name" value="MMR_HSR1"/>
    <property type="match status" value="1"/>
</dbReference>
<protein>
    <recommendedName>
        <fullName evidence="1">G domain-containing protein</fullName>
    </recommendedName>
</protein>
<dbReference type="AlphaFoldDB" id="A0AAW0AA19"/>
<accession>A0AAW0AA19</accession>
<proteinExistence type="predicted"/>
<dbReference type="GO" id="GO:0005525">
    <property type="term" value="F:GTP binding"/>
    <property type="evidence" value="ECO:0007669"/>
    <property type="project" value="InterPro"/>
</dbReference>
<keyword evidence="3" id="KW-1185">Reference proteome</keyword>
<feature type="non-terminal residue" evidence="2">
    <location>
        <position position="1"/>
    </location>
</feature>
<reference evidence="2 3" key="1">
    <citation type="journal article" date="2024" name="J Genomics">
        <title>Draft genome sequencing and assembly of Favolaschia claudopus CIRM-BRFM 2984 isolated from oak limbs.</title>
        <authorList>
            <person name="Navarro D."/>
            <person name="Drula E."/>
            <person name="Chaduli D."/>
            <person name="Cazenave R."/>
            <person name="Ahrendt S."/>
            <person name="Wang J."/>
            <person name="Lipzen A."/>
            <person name="Daum C."/>
            <person name="Barry K."/>
            <person name="Grigoriev I.V."/>
            <person name="Favel A."/>
            <person name="Rosso M.N."/>
            <person name="Martin F."/>
        </authorList>
    </citation>
    <scope>NUCLEOTIDE SEQUENCE [LARGE SCALE GENOMIC DNA]</scope>
    <source>
        <strain evidence="2 3">CIRM-BRFM 2984</strain>
    </source>
</reference>
<dbReference type="Gene3D" id="3.40.50.300">
    <property type="entry name" value="P-loop containing nucleotide triphosphate hydrolases"/>
    <property type="match status" value="1"/>
</dbReference>
<dbReference type="SUPFAM" id="SSF52540">
    <property type="entry name" value="P-loop containing nucleoside triphosphate hydrolases"/>
    <property type="match status" value="1"/>
</dbReference>
<sequence>RLRVLVVGRSGTGRSSLINYVLGIKKQAVSDQTRGVSDIEEEITSPENPRLVLHESRGFEPGEETSLKNAVDFLDARSSDSVAVKDQVHVVLCIKIPHAGGGVLETGDKKLIEFAFEKKVPLIVVFTQFDKLISLVEQELTDEEMDMDLEECELLVMTRGAAKFGEICLPPLKTFEHIHYARTMIT</sequence>
<dbReference type="InterPro" id="IPR027417">
    <property type="entry name" value="P-loop_NTPase"/>
</dbReference>
<dbReference type="InterPro" id="IPR006073">
    <property type="entry name" value="GTP-bd"/>
</dbReference>
<evidence type="ECO:0000259" key="1">
    <source>
        <dbReference type="Pfam" id="PF01926"/>
    </source>
</evidence>
<feature type="domain" description="G" evidence="1">
    <location>
        <begin position="3"/>
        <end position="127"/>
    </location>
</feature>
<organism evidence="2 3">
    <name type="scientific">Favolaschia claudopus</name>
    <dbReference type="NCBI Taxonomy" id="2862362"/>
    <lineage>
        <taxon>Eukaryota</taxon>
        <taxon>Fungi</taxon>
        <taxon>Dikarya</taxon>
        <taxon>Basidiomycota</taxon>
        <taxon>Agaricomycotina</taxon>
        <taxon>Agaricomycetes</taxon>
        <taxon>Agaricomycetidae</taxon>
        <taxon>Agaricales</taxon>
        <taxon>Marasmiineae</taxon>
        <taxon>Mycenaceae</taxon>
        <taxon>Favolaschia</taxon>
    </lineage>
</organism>
<evidence type="ECO:0000313" key="2">
    <source>
        <dbReference type="EMBL" id="KAK7005435.1"/>
    </source>
</evidence>
<comment type="caution">
    <text evidence="2">The sequence shown here is derived from an EMBL/GenBank/DDBJ whole genome shotgun (WGS) entry which is preliminary data.</text>
</comment>
<gene>
    <name evidence="2" type="ORF">R3P38DRAFT_2556886</name>
</gene>